<gene>
    <name evidence="2" type="ORF">QYS47_34190</name>
</gene>
<evidence type="ECO:0000313" key="2">
    <source>
        <dbReference type="EMBL" id="WNB17531.1"/>
    </source>
</evidence>
<dbReference type="PROSITE" id="PS51724">
    <property type="entry name" value="SPOR"/>
    <property type="match status" value="1"/>
</dbReference>
<dbReference type="Proteomes" id="UP001232019">
    <property type="component" value="Chromosome"/>
</dbReference>
<dbReference type="InterPro" id="IPR019861">
    <property type="entry name" value="PorP/SprF_Bacteroidetes"/>
</dbReference>
<dbReference type="EMBL" id="CP129968">
    <property type="protein sequence ID" value="WNB17531.1"/>
    <property type="molecule type" value="Genomic_DNA"/>
</dbReference>
<organism evidence="2">
    <name type="scientific">Marivirga arenosa</name>
    <dbReference type="NCBI Taxonomy" id="3059076"/>
    <lineage>
        <taxon>Bacteria</taxon>
        <taxon>Pseudomonadati</taxon>
        <taxon>Bacteroidota</taxon>
        <taxon>Cytophagia</taxon>
        <taxon>Cytophagales</taxon>
        <taxon>Marivirgaceae</taxon>
        <taxon>Marivirga</taxon>
    </lineage>
</organism>
<name>A0AA51ZVK5_9BACT</name>
<proteinExistence type="predicted"/>
<protein>
    <submittedName>
        <fullName evidence="2">PorP/SprF family type IX secretion system membrane protein</fullName>
    </submittedName>
</protein>
<evidence type="ECO:0000259" key="1">
    <source>
        <dbReference type="PROSITE" id="PS51724"/>
    </source>
</evidence>
<sequence>MIRAFILYSLLFLFVRQICAQELPVYNHFYTTPYLYNPAEAAMFPFRTASINHRQQWIGVEGAPMVTTLTFESPFQYKKFGLSGTLRNFNRGLLSTNDVLATYSYIVNLTKDTKLRFGISGGVTSNSLDFTQVSDLSDPSISNFLNNNLQPLANVGLKIESATGINFGASLPRMFNSRYNSIQNFERFDFSPFDEFLVMAYFKKPVDYKLVTRGTGRFKKRIKLEDVYAPLQFYAIYQYSQVVGQRIELMSTLSFDELFWLGASYRLNYGFAGMVGLNMQKFAFSYAYEPSTNIVNGIVNGSHEIQLKFNIGGKLEELRERPKLKSLSRTEERAPRFSSENVQYGGDEGQAQQTKYYVVVKEYKDFNSADKLVKQLKKENDIVADIFFNKGNGIYYVYIYETYSRRDAYKDKKIAEEVTKFKNVKVIVVDPE</sequence>
<dbReference type="Pfam" id="PF11751">
    <property type="entry name" value="PorP_SprF"/>
    <property type="match status" value="1"/>
</dbReference>
<dbReference type="AlphaFoldDB" id="A0AA51ZVK5"/>
<dbReference type="KEGG" id="marp:QYS47_34190"/>
<feature type="domain" description="SPOR" evidence="1">
    <location>
        <begin position="350"/>
        <end position="428"/>
    </location>
</feature>
<dbReference type="InterPro" id="IPR007730">
    <property type="entry name" value="SPOR-like_dom"/>
</dbReference>
<dbReference type="GO" id="GO:0042834">
    <property type="term" value="F:peptidoglycan binding"/>
    <property type="evidence" value="ECO:0007669"/>
    <property type="project" value="InterPro"/>
</dbReference>
<accession>A0AA51ZVK5</accession>
<dbReference type="NCBIfam" id="TIGR03519">
    <property type="entry name" value="T9SS_PorP_fam"/>
    <property type="match status" value="1"/>
</dbReference>
<reference evidence="2" key="1">
    <citation type="submission" date="2023-08" db="EMBL/GenBank/DDBJ databases">
        <title>Comparative genomics and taxonomic characterization of three novel marine species of genus Marivirga.</title>
        <authorList>
            <person name="Muhammad N."/>
            <person name="Kim S.-G."/>
        </authorList>
    </citation>
    <scope>NUCLEOTIDE SEQUENCE</scope>
    <source>
        <strain evidence="2">BKB1-2</strain>
    </source>
</reference>
<dbReference type="RefSeq" id="WP_322347015.1">
    <property type="nucleotide sequence ID" value="NZ_CP129968.2"/>
</dbReference>